<evidence type="ECO:0000256" key="6">
    <source>
        <dbReference type="ARBA" id="ARBA00022989"/>
    </source>
</evidence>
<dbReference type="InterPro" id="IPR000620">
    <property type="entry name" value="EamA_dom"/>
</dbReference>
<gene>
    <name evidence="10" type="ORF">E9229_000271</name>
</gene>
<reference evidence="10 11" key="1">
    <citation type="submission" date="2020-08" db="EMBL/GenBank/DDBJ databases">
        <title>Sequencing the genomes of 1000 actinobacteria strains.</title>
        <authorList>
            <person name="Klenk H.-P."/>
        </authorList>
    </citation>
    <scope>NUCLEOTIDE SEQUENCE [LARGE SCALE GENOMIC DNA]</scope>
    <source>
        <strain evidence="10 11">DSM 22826</strain>
    </source>
</reference>
<accession>A0A839QDU9</accession>
<dbReference type="InterPro" id="IPR037185">
    <property type="entry name" value="EmrE-like"/>
</dbReference>
<protein>
    <submittedName>
        <fullName evidence="10">Chloramphenicol-sensitive protein RarD</fullName>
    </submittedName>
</protein>
<feature type="transmembrane region" description="Helical" evidence="8">
    <location>
        <begin position="193"/>
        <end position="213"/>
    </location>
</feature>
<comment type="subcellular location">
    <subcellularLocation>
        <location evidence="1">Cell membrane</location>
        <topology evidence="1">Multi-pass membrane protein</topology>
    </subcellularLocation>
</comment>
<feature type="transmembrane region" description="Helical" evidence="8">
    <location>
        <begin position="116"/>
        <end position="133"/>
    </location>
</feature>
<keyword evidence="5 8" id="KW-0812">Transmembrane</keyword>
<dbReference type="PANTHER" id="PTHR22911">
    <property type="entry name" value="ACYL-MALONYL CONDENSING ENZYME-RELATED"/>
    <property type="match status" value="1"/>
</dbReference>
<feature type="transmembrane region" description="Helical" evidence="8">
    <location>
        <begin position="225"/>
        <end position="244"/>
    </location>
</feature>
<dbReference type="RefSeq" id="WP_183509453.1">
    <property type="nucleotide sequence ID" value="NZ_BAABGK010000106.1"/>
</dbReference>
<dbReference type="Gene3D" id="1.10.3730.20">
    <property type="match status" value="1"/>
</dbReference>
<dbReference type="AlphaFoldDB" id="A0A839QDU9"/>
<feature type="transmembrane region" description="Helical" evidence="8">
    <location>
        <begin position="284"/>
        <end position="302"/>
    </location>
</feature>
<keyword evidence="4" id="KW-1003">Cell membrane</keyword>
<feature type="transmembrane region" description="Helical" evidence="8">
    <location>
        <begin position="84"/>
        <end position="104"/>
    </location>
</feature>
<feature type="domain" description="EamA" evidence="9">
    <location>
        <begin position="21"/>
        <end position="156"/>
    </location>
</feature>
<dbReference type="PANTHER" id="PTHR22911:SF137">
    <property type="entry name" value="SOLUTE CARRIER FAMILY 35 MEMBER G2-RELATED"/>
    <property type="match status" value="1"/>
</dbReference>
<dbReference type="EMBL" id="JACHVS010000001">
    <property type="protein sequence ID" value="MBB2994080.1"/>
    <property type="molecule type" value="Genomic_DNA"/>
</dbReference>
<evidence type="ECO:0000259" key="9">
    <source>
        <dbReference type="Pfam" id="PF00892"/>
    </source>
</evidence>
<dbReference type="Pfam" id="PF00892">
    <property type="entry name" value="EamA"/>
    <property type="match status" value="1"/>
</dbReference>
<feature type="transmembrane region" description="Helical" evidence="8">
    <location>
        <begin position="164"/>
        <end position="181"/>
    </location>
</feature>
<feature type="transmembrane region" description="Helical" evidence="8">
    <location>
        <begin position="21"/>
        <end position="45"/>
    </location>
</feature>
<evidence type="ECO:0000256" key="5">
    <source>
        <dbReference type="ARBA" id="ARBA00022692"/>
    </source>
</evidence>
<evidence type="ECO:0000313" key="10">
    <source>
        <dbReference type="EMBL" id="MBB2994080.1"/>
    </source>
</evidence>
<keyword evidence="3" id="KW-0813">Transport</keyword>
<keyword evidence="6 8" id="KW-1133">Transmembrane helix</keyword>
<evidence type="ECO:0000256" key="1">
    <source>
        <dbReference type="ARBA" id="ARBA00004651"/>
    </source>
</evidence>
<name>A0A839QDU9_9MICC</name>
<dbReference type="SUPFAM" id="SSF103481">
    <property type="entry name" value="Multidrug resistance efflux transporter EmrE"/>
    <property type="match status" value="2"/>
</dbReference>
<dbReference type="GO" id="GO:0005886">
    <property type="term" value="C:plasma membrane"/>
    <property type="evidence" value="ECO:0007669"/>
    <property type="project" value="UniProtKB-SubCell"/>
</dbReference>
<evidence type="ECO:0000256" key="3">
    <source>
        <dbReference type="ARBA" id="ARBA00022448"/>
    </source>
</evidence>
<dbReference type="Proteomes" id="UP000523000">
    <property type="component" value="Unassembled WGS sequence"/>
</dbReference>
<dbReference type="NCBIfam" id="TIGR00688">
    <property type="entry name" value="rarD"/>
    <property type="match status" value="1"/>
</dbReference>
<evidence type="ECO:0000256" key="4">
    <source>
        <dbReference type="ARBA" id="ARBA00022475"/>
    </source>
</evidence>
<feature type="transmembrane region" description="Helical" evidence="8">
    <location>
        <begin position="51"/>
        <end position="72"/>
    </location>
</feature>
<proteinExistence type="inferred from homology"/>
<comment type="similarity">
    <text evidence="2">Belongs to the EamA transporter family.</text>
</comment>
<feature type="transmembrane region" description="Helical" evidence="8">
    <location>
        <begin position="140"/>
        <end position="158"/>
    </location>
</feature>
<sequence length="313" mass="33448">MSRTETTTGITRPQASEHNKGLVQGLSAYGLWGLLPLYFVAISIASPVEIVANRIVWSIVFCALLLTLTRAWPQFIALAKDRGAVAKLALAAFLIAINWLTYTFAVLNGQAVEASLGYFMNPLISAALGVLVLKERLTRLQWTAMGFGLGSVVVLFIAYGKIPFIALALGFSFGLYGLIKNRVGRTATALTSLTMETALLALPAAAVMAWLMARGESTVFTAGPLHLWLMIAGGVLTAVPLLLFGASARRLPLSLVGALQFIAPILQFAIAVIVLGEPMPPERLAGFSLVWVAVILVCVDLARQSRRRATLAA</sequence>
<comment type="caution">
    <text evidence="10">The sequence shown here is derived from an EMBL/GenBank/DDBJ whole genome shotgun (WGS) entry which is preliminary data.</text>
</comment>
<evidence type="ECO:0000256" key="7">
    <source>
        <dbReference type="ARBA" id="ARBA00023136"/>
    </source>
</evidence>
<dbReference type="InterPro" id="IPR004626">
    <property type="entry name" value="RarD"/>
</dbReference>
<evidence type="ECO:0000256" key="2">
    <source>
        <dbReference type="ARBA" id="ARBA00007362"/>
    </source>
</evidence>
<keyword evidence="7 8" id="KW-0472">Membrane</keyword>
<feature type="transmembrane region" description="Helical" evidence="8">
    <location>
        <begin position="251"/>
        <end position="272"/>
    </location>
</feature>
<evidence type="ECO:0000256" key="8">
    <source>
        <dbReference type="SAM" id="Phobius"/>
    </source>
</evidence>
<organism evidence="10 11">
    <name type="scientific">Paeniglutamicibacter cryotolerans</name>
    <dbReference type="NCBI Taxonomy" id="670079"/>
    <lineage>
        <taxon>Bacteria</taxon>
        <taxon>Bacillati</taxon>
        <taxon>Actinomycetota</taxon>
        <taxon>Actinomycetes</taxon>
        <taxon>Micrococcales</taxon>
        <taxon>Micrococcaceae</taxon>
        <taxon>Paeniglutamicibacter</taxon>
    </lineage>
</organism>
<keyword evidence="11" id="KW-1185">Reference proteome</keyword>
<evidence type="ECO:0000313" key="11">
    <source>
        <dbReference type="Proteomes" id="UP000523000"/>
    </source>
</evidence>